<evidence type="ECO:0000313" key="1">
    <source>
        <dbReference type="EMBL" id="SNU09836.1"/>
    </source>
</evidence>
<dbReference type="Proteomes" id="UP000214649">
    <property type="component" value="Unassembled WGS sequence"/>
</dbReference>
<dbReference type="RefSeq" id="WP_094141298.1">
    <property type="nucleotide sequence ID" value="NZ_FZRA01000014.1"/>
</dbReference>
<protein>
    <submittedName>
        <fullName evidence="1">Uncharacterized protein</fullName>
    </submittedName>
</protein>
<name>A0A239RHI9_STREI</name>
<organism evidence="1 2">
    <name type="scientific">Streptococcus equinus</name>
    <name type="common">Streptococcus bovis</name>
    <dbReference type="NCBI Taxonomy" id="1335"/>
    <lineage>
        <taxon>Bacteria</taxon>
        <taxon>Bacillati</taxon>
        <taxon>Bacillota</taxon>
        <taxon>Bacilli</taxon>
        <taxon>Lactobacillales</taxon>
        <taxon>Streptococcaceae</taxon>
        <taxon>Streptococcus</taxon>
    </lineage>
</organism>
<proteinExistence type="predicted"/>
<dbReference type="AlphaFoldDB" id="A0A239RHI9"/>
<reference evidence="1 2" key="1">
    <citation type="submission" date="2017-07" db="EMBL/GenBank/DDBJ databases">
        <authorList>
            <person name="Sun Z.S."/>
            <person name="Albrecht U."/>
            <person name="Echele G."/>
            <person name="Lee C.C."/>
        </authorList>
    </citation>
    <scope>NUCLEOTIDE SEQUENCE [LARGE SCALE GENOMIC DNA]</scope>
    <source>
        <strain evidence="1 2">AR3</strain>
    </source>
</reference>
<evidence type="ECO:0000313" key="2">
    <source>
        <dbReference type="Proteomes" id="UP000214649"/>
    </source>
</evidence>
<dbReference type="EMBL" id="FZRA01000014">
    <property type="protein sequence ID" value="SNU09836.1"/>
    <property type="molecule type" value="Genomic_DNA"/>
</dbReference>
<sequence>MNLEELDNLEEKIRKIKYWKNMSEAEIFQISGLWFWREAKIVNIGKDTVLGRKLKQAFAEYAGELEAEIERIAK</sequence>
<gene>
    <name evidence="1" type="ORF">SAMN05216470_2050</name>
</gene>
<accession>A0A239RHI9</accession>